<name>A0A8J7FNR6_9CYAN</name>
<dbReference type="Pfam" id="PF00395">
    <property type="entry name" value="SLH"/>
    <property type="match status" value="3"/>
</dbReference>
<dbReference type="InterPro" id="IPR051465">
    <property type="entry name" value="Cell_Envelope_Struct_Comp"/>
</dbReference>
<protein>
    <submittedName>
        <fullName evidence="3">S-layer homology domain-containing protein</fullName>
    </submittedName>
</protein>
<feature type="domain" description="SLH" evidence="2">
    <location>
        <begin position="99"/>
        <end position="160"/>
    </location>
</feature>
<keyword evidence="1" id="KW-0472">Membrane</keyword>
<organism evidence="3 4">
    <name type="scientific">Plectonema cf. radiosum LEGE 06105</name>
    <dbReference type="NCBI Taxonomy" id="945769"/>
    <lineage>
        <taxon>Bacteria</taxon>
        <taxon>Bacillati</taxon>
        <taxon>Cyanobacteriota</taxon>
        <taxon>Cyanophyceae</taxon>
        <taxon>Oscillatoriophycideae</taxon>
        <taxon>Oscillatoriales</taxon>
        <taxon>Microcoleaceae</taxon>
        <taxon>Plectonema</taxon>
    </lineage>
</organism>
<dbReference type="PANTHER" id="PTHR43308">
    <property type="entry name" value="OUTER MEMBRANE PROTEIN ALPHA-RELATED"/>
    <property type="match status" value="1"/>
</dbReference>
<dbReference type="PROSITE" id="PS51272">
    <property type="entry name" value="SLH"/>
    <property type="match status" value="3"/>
</dbReference>
<sequence length="308" mass="33618">MSNLGQLRIIGASIITLGLAIGAAIPLVSNAQTSPQSTFPDVPADYWAQPFIRGLAQRNIITGYPDGTYRPKQALERDEFAAIIRKAFEQNKEKQIESGSVYNDVPQGYWASQAIEESVEQGFLSGDQNLFRPRQEVSKLEAINALTRGLDLTYQASVSPVTTIPPYYMRRRAAMRRRKPLMLPIGITSLMQPLLIQRANAARTPRVATDSQPTTTATAPLTPASIVEQAYKDADQIPENAVPQVAAATQSNIVVNYPNPNILNPTQAISRGETAALVYQTMAAQGKVPQIDSNNPAAKYIVRVGENK</sequence>
<dbReference type="PANTHER" id="PTHR43308:SF5">
    <property type="entry name" value="S-LAYER PROTEIN _ PEPTIDOGLYCAN ENDO-BETA-N-ACETYLGLUCOSAMINIDASE"/>
    <property type="match status" value="1"/>
</dbReference>
<gene>
    <name evidence="3" type="ORF">IQ247_28570</name>
</gene>
<dbReference type="AlphaFoldDB" id="A0A8J7FNR6"/>
<proteinExistence type="predicted"/>
<feature type="domain" description="SLH" evidence="2">
    <location>
        <begin position="228"/>
        <end position="292"/>
    </location>
</feature>
<evidence type="ECO:0000313" key="4">
    <source>
        <dbReference type="Proteomes" id="UP000620559"/>
    </source>
</evidence>
<keyword evidence="4" id="KW-1185">Reference proteome</keyword>
<accession>A0A8J7FNR6</accession>
<dbReference type="Proteomes" id="UP000620559">
    <property type="component" value="Unassembled WGS sequence"/>
</dbReference>
<feature type="domain" description="SLH" evidence="2">
    <location>
        <begin position="35"/>
        <end position="98"/>
    </location>
</feature>
<keyword evidence="1" id="KW-1133">Transmembrane helix</keyword>
<keyword evidence="1" id="KW-0812">Transmembrane</keyword>
<dbReference type="InterPro" id="IPR001119">
    <property type="entry name" value="SLH_dom"/>
</dbReference>
<evidence type="ECO:0000313" key="3">
    <source>
        <dbReference type="EMBL" id="MBE9216566.1"/>
    </source>
</evidence>
<evidence type="ECO:0000259" key="2">
    <source>
        <dbReference type="PROSITE" id="PS51272"/>
    </source>
</evidence>
<dbReference type="EMBL" id="JADEWL010000179">
    <property type="protein sequence ID" value="MBE9216566.1"/>
    <property type="molecule type" value="Genomic_DNA"/>
</dbReference>
<reference evidence="3" key="1">
    <citation type="submission" date="2020-10" db="EMBL/GenBank/DDBJ databases">
        <authorList>
            <person name="Castelo-Branco R."/>
            <person name="Eusebio N."/>
            <person name="Adriana R."/>
            <person name="Vieira A."/>
            <person name="Brugerolle De Fraissinette N."/>
            <person name="Rezende De Castro R."/>
            <person name="Schneider M.P."/>
            <person name="Vasconcelos V."/>
            <person name="Leao P.N."/>
        </authorList>
    </citation>
    <scope>NUCLEOTIDE SEQUENCE</scope>
    <source>
        <strain evidence="3">LEGE 06105</strain>
    </source>
</reference>
<evidence type="ECO:0000256" key="1">
    <source>
        <dbReference type="SAM" id="Phobius"/>
    </source>
</evidence>
<comment type="caution">
    <text evidence="3">The sequence shown here is derived from an EMBL/GenBank/DDBJ whole genome shotgun (WGS) entry which is preliminary data.</text>
</comment>
<feature type="transmembrane region" description="Helical" evidence="1">
    <location>
        <begin position="7"/>
        <end position="28"/>
    </location>
</feature>
<dbReference type="RefSeq" id="WP_193925206.1">
    <property type="nucleotide sequence ID" value="NZ_JADEWL010000179.1"/>
</dbReference>